<organism evidence="2 3">
    <name type="scientific">Rummeliibacillus stabekisii</name>
    <dbReference type="NCBI Taxonomy" id="241244"/>
    <lineage>
        <taxon>Bacteria</taxon>
        <taxon>Bacillati</taxon>
        <taxon>Bacillota</taxon>
        <taxon>Bacilli</taxon>
        <taxon>Bacillales</taxon>
        <taxon>Caryophanaceae</taxon>
        <taxon>Rummeliibacillus</taxon>
    </lineage>
</organism>
<dbReference type="AlphaFoldDB" id="A0A143HCD0"/>
<keyword evidence="1" id="KW-0732">Signal</keyword>
<name>A0A143HCD0_9BACL</name>
<evidence type="ECO:0000313" key="3">
    <source>
        <dbReference type="Proteomes" id="UP000076021"/>
    </source>
</evidence>
<feature type="signal peptide" evidence="1">
    <location>
        <begin position="1"/>
        <end position="20"/>
    </location>
</feature>
<protein>
    <recommendedName>
        <fullName evidence="4">Lipoprotein</fullName>
    </recommendedName>
</protein>
<dbReference type="OrthoDB" id="9805159at2"/>
<gene>
    <name evidence="2" type="ORF">ATY39_06350</name>
</gene>
<evidence type="ECO:0000313" key="2">
    <source>
        <dbReference type="EMBL" id="AMW99110.1"/>
    </source>
</evidence>
<reference evidence="3" key="2">
    <citation type="submission" date="2016-03" db="EMBL/GenBank/DDBJ databases">
        <authorList>
            <person name="Ploux O."/>
        </authorList>
    </citation>
    <scope>NUCLEOTIDE SEQUENCE [LARGE SCALE GENOMIC DNA]</scope>
    <source>
        <strain evidence="3">PP9</strain>
    </source>
</reference>
<dbReference type="Proteomes" id="UP000076021">
    <property type="component" value="Chromosome"/>
</dbReference>
<dbReference type="PROSITE" id="PS51257">
    <property type="entry name" value="PROKAR_LIPOPROTEIN"/>
    <property type="match status" value="1"/>
</dbReference>
<reference evidence="2 3" key="1">
    <citation type="journal article" date="2016" name="Genome Announc.">
        <title>Whole-Genome Sequence of Rummeliibacillus stabekisii Strain PP9 Isolated from Antarctic Soil.</title>
        <authorList>
            <person name="da Mota F.F."/>
            <person name="Vollu R.E."/>
            <person name="Jurelevicius D."/>
            <person name="Seldin L."/>
        </authorList>
    </citation>
    <scope>NUCLEOTIDE SEQUENCE [LARGE SCALE GENOMIC DNA]</scope>
    <source>
        <strain evidence="2 3">PP9</strain>
    </source>
</reference>
<feature type="chain" id="PRO_5038835628" description="Lipoprotein" evidence="1">
    <location>
        <begin position="21"/>
        <end position="135"/>
    </location>
</feature>
<dbReference type="EMBL" id="CP014806">
    <property type="protein sequence ID" value="AMW99110.1"/>
    <property type="molecule type" value="Genomic_DNA"/>
</dbReference>
<keyword evidence="3" id="KW-1185">Reference proteome</keyword>
<dbReference type="RefSeq" id="WP_066787428.1">
    <property type="nucleotide sequence ID" value="NZ_CP014806.1"/>
</dbReference>
<accession>A0A143HCD0</accession>
<proteinExistence type="predicted"/>
<sequence>MKWLKCSSMCFILMLFGCMAPNHSIQTGAVDKTGTLQLVKSIRDEEVYQKGKELFDNGGSIKMSEKELATLKPYYIQFRDDNQNAVVSNYSVWIDRKKDRVFFTDYQRPYSYYQVEDKDKEFLTKLLSKTDLAKE</sequence>
<evidence type="ECO:0000256" key="1">
    <source>
        <dbReference type="SAM" id="SignalP"/>
    </source>
</evidence>
<dbReference type="KEGG" id="rst:ATY39_06350"/>
<evidence type="ECO:0008006" key="4">
    <source>
        <dbReference type="Google" id="ProtNLM"/>
    </source>
</evidence>